<dbReference type="InterPro" id="IPR042277">
    <property type="entry name" value="IST1-like"/>
</dbReference>
<dbReference type="PANTHER" id="PTHR12161">
    <property type="entry name" value="IST1 FAMILY MEMBER"/>
    <property type="match status" value="1"/>
</dbReference>
<name>A0AAD8I3K3_9APIA</name>
<dbReference type="PANTHER" id="PTHR12161:SF13">
    <property type="entry name" value="REGULATOR OF VPS4 ACTIVITY IN THE MVB PATHWAY PROTEIN"/>
    <property type="match status" value="1"/>
</dbReference>
<comment type="caution">
    <text evidence="2">The sequence shown here is derived from an EMBL/GenBank/DDBJ whole genome shotgun (WGS) entry which is preliminary data.</text>
</comment>
<evidence type="ECO:0000256" key="1">
    <source>
        <dbReference type="ARBA" id="ARBA00005536"/>
    </source>
</evidence>
<gene>
    <name evidence="2" type="ORF">POM88_033108</name>
</gene>
<organism evidence="2 3">
    <name type="scientific">Heracleum sosnowskyi</name>
    <dbReference type="NCBI Taxonomy" id="360622"/>
    <lineage>
        <taxon>Eukaryota</taxon>
        <taxon>Viridiplantae</taxon>
        <taxon>Streptophyta</taxon>
        <taxon>Embryophyta</taxon>
        <taxon>Tracheophyta</taxon>
        <taxon>Spermatophyta</taxon>
        <taxon>Magnoliopsida</taxon>
        <taxon>eudicotyledons</taxon>
        <taxon>Gunneridae</taxon>
        <taxon>Pentapetalae</taxon>
        <taxon>asterids</taxon>
        <taxon>campanulids</taxon>
        <taxon>Apiales</taxon>
        <taxon>Apiaceae</taxon>
        <taxon>Apioideae</taxon>
        <taxon>apioid superclade</taxon>
        <taxon>Tordylieae</taxon>
        <taxon>Tordyliinae</taxon>
        <taxon>Heracleum</taxon>
    </lineage>
</organism>
<protein>
    <submittedName>
        <fullName evidence="2">Uncharacterized protein</fullName>
    </submittedName>
</protein>
<dbReference type="Pfam" id="PF03398">
    <property type="entry name" value="Ist1"/>
    <property type="match status" value="1"/>
</dbReference>
<accession>A0AAD8I3K3</accession>
<dbReference type="Gene3D" id="1.20.1260.60">
    <property type="entry name" value="Vacuolar protein sorting-associated protein Ist1"/>
    <property type="match status" value="1"/>
</dbReference>
<proteinExistence type="inferred from homology"/>
<dbReference type="Proteomes" id="UP001237642">
    <property type="component" value="Unassembled WGS sequence"/>
</dbReference>
<dbReference type="EMBL" id="JAUIZM010000007">
    <property type="protein sequence ID" value="KAK1376915.1"/>
    <property type="molecule type" value="Genomic_DNA"/>
</dbReference>
<dbReference type="GO" id="GO:0015031">
    <property type="term" value="P:protein transport"/>
    <property type="evidence" value="ECO:0007669"/>
    <property type="project" value="InterPro"/>
</dbReference>
<keyword evidence="3" id="KW-1185">Reference proteome</keyword>
<sequence length="166" mass="18367">MLIVNEVASVVISIIVHNNLTSSITALISNINILEGSNYKCNIDLKEAITSVIFAAPRCSDVPELLDVKSISQQNMEKNLLPQHSSCVPVVVLAACWLKNYLQLHQMGRLNLNSIPQQEAYYGTSLTEESRVPETYTGNFSDDQNALSDQILKAAFQNPSSFHVKM</sequence>
<comment type="similarity">
    <text evidence="1">Belongs to the IST1 family.</text>
</comment>
<reference evidence="2" key="2">
    <citation type="submission" date="2023-05" db="EMBL/GenBank/DDBJ databases">
        <authorList>
            <person name="Schelkunov M.I."/>
        </authorList>
    </citation>
    <scope>NUCLEOTIDE SEQUENCE</scope>
    <source>
        <strain evidence="2">Hsosn_3</strain>
        <tissue evidence="2">Leaf</tissue>
    </source>
</reference>
<dbReference type="AlphaFoldDB" id="A0AAD8I3K3"/>
<evidence type="ECO:0000313" key="2">
    <source>
        <dbReference type="EMBL" id="KAK1376915.1"/>
    </source>
</evidence>
<evidence type="ECO:0000313" key="3">
    <source>
        <dbReference type="Proteomes" id="UP001237642"/>
    </source>
</evidence>
<dbReference type="InterPro" id="IPR005061">
    <property type="entry name" value="Ist1"/>
</dbReference>
<reference evidence="2" key="1">
    <citation type="submission" date="2023-02" db="EMBL/GenBank/DDBJ databases">
        <title>Genome of toxic invasive species Heracleum sosnowskyi carries increased number of genes despite the absence of recent whole-genome duplications.</title>
        <authorList>
            <person name="Schelkunov M."/>
            <person name="Shtratnikova V."/>
            <person name="Makarenko M."/>
            <person name="Klepikova A."/>
            <person name="Omelchenko D."/>
            <person name="Novikova G."/>
            <person name="Obukhova E."/>
            <person name="Bogdanov V."/>
            <person name="Penin A."/>
            <person name="Logacheva M."/>
        </authorList>
    </citation>
    <scope>NUCLEOTIDE SEQUENCE</scope>
    <source>
        <strain evidence="2">Hsosn_3</strain>
        <tissue evidence="2">Leaf</tissue>
    </source>
</reference>